<dbReference type="OrthoDB" id="1650748at2"/>
<reference evidence="2 3" key="1">
    <citation type="journal article" date="2014" name="Genome Announc.">
        <title>Draft genome sequences of the altered schaedler flora, a defined bacterial community from gnotobiotic mice.</title>
        <authorList>
            <person name="Wannemuehler M.J."/>
            <person name="Overstreet A.M."/>
            <person name="Ward D.V."/>
            <person name="Phillips G.J."/>
        </authorList>
    </citation>
    <scope>NUCLEOTIDE SEQUENCE [LARGE SCALE GENOMIC DNA]</scope>
    <source>
        <strain evidence="2 3">ASF492</strain>
    </source>
</reference>
<protein>
    <recommendedName>
        <fullName evidence="1">AAA-ATPase-like domain-containing protein</fullName>
    </recommendedName>
</protein>
<dbReference type="PATRIC" id="fig|1235802.3.peg.4646"/>
<dbReference type="Pfam" id="PF08011">
    <property type="entry name" value="PDDEXK_9"/>
    <property type="match status" value="1"/>
</dbReference>
<dbReference type="InterPro" id="IPR018631">
    <property type="entry name" value="AAA-ATPase-like_dom"/>
</dbReference>
<dbReference type="EMBL" id="AQFT01000127">
    <property type="protein sequence ID" value="EMZ21775.1"/>
    <property type="molecule type" value="Genomic_DNA"/>
</dbReference>
<dbReference type="PANTHER" id="PTHR34825">
    <property type="entry name" value="CONSERVED PROTEIN, WITH A WEAK D-GALACTARATE DEHYDRATASE/ALTRONATE HYDROLASE DOMAIN"/>
    <property type="match status" value="1"/>
</dbReference>
<keyword evidence="3" id="KW-1185">Reference proteome</keyword>
<name>N2A6R0_9FIRM</name>
<dbReference type="InterPro" id="IPR012547">
    <property type="entry name" value="PDDEXK_9"/>
</dbReference>
<dbReference type="Pfam" id="PF09820">
    <property type="entry name" value="AAA-ATPase_like"/>
    <property type="match status" value="1"/>
</dbReference>
<dbReference type="STRING" id="1235802.C823_04376"/>
<dbReference type="AlphaFoldDB" id="N2A6R0"/>
<evidence type="ECO:0000313" key="2">
    <source>
        <dbReference type="EMBL" id="EMZ21775.1"/>
    </source>
</evidence>
<dbReference type="Proteomes" id="UP000012589">
    <property type="component" value="Unassembled WGS sequence"/>
</dbReference>
<dbReference type="eggNOG" id="COG1672">
    <property type="taxonomic scope" value="Bacteria"/>
</dbReference>
<feature type="domain" description="AAA-ATPase-like" evidence="1">
    <location>
        <begin position="11"/>
        <end position="205"/>
    </location>
</feature>
<evidence type="ECO:0000259" key="1">
    <source>
        <dbReference type="Pfam" id="PF09820"/>
    </source>
</evidence>
<sequence length="535" mass="61903">MRRFLNKGNEKFARFTKTKYFVDKTAFLNKLLELDDSEKFVCNSRPRRFGKSVTADMLVAYFSKGADSQSLFETLACVKDALFLESLNQYDTIFVDIQAQYTEAYKKREAPNEYIEQNIVKELCTEYPQVITGRETLAESLAKIYYETGSQFVVVFDEWDYPIRELGKDRREREEYIELLRGLFKNSDARDYIRLAYLTGILPMIRAKGQSAVNNFREFTMVKPKDFGPYIGFTEKETLGLCKKYHVDFAQMKEWYNGYHLNGTAMYNPLSVVEAVSNKEFDQYWTETGTYDDIRELININMHGVLDRILLMLSGEKIRLNVHGCKNDMHTFTNKDQVLTTLIHLGYFAYDGTTQEASIPNKEIQKVFEDYASYGCYDRFTEFTGYSQEVLLSIQNADQARVGQLIQLMHNEFVSGIRYNDENSLCCVVMIAMLASLRTYHKAIREFPCGKGFADLVFLPLPQNAGLPVILVELKWNKGVRAAIAQIKERQYPRSLEEYAGEILMVGIDYDKATKEHTCVIEQYQKSVSKNNSDH</sequence>
<organism evidence="2 3">
    <name type="scientific">Eubacterium plexicaudatum ASF492</name>
    <dbReference type="NCBI Taxonomy" id="1235802"/>
    <lineage>
        <taxon>Bacteria</taxon>
        <taxon>Bacillati</taxon>
        <taxon>Bacillota</taxon>
        <taxon>Clostridia</taxon>
        <taxon>Eubacteriales</taxon>
        <taxon>Eubacteriaceae</taxon>
        <taxon>Eubacterium</taxon>
    </lineage>
</organism>
<dbReference type="HOGENOM" id="CLU_032468_0_0_9"/>
<evidence type="ECO:0000313" key="3">
    <source>
        <dbReference type="Proteomes" id="UP000012589"/>
    </source>
</evidence>
<proteinExistence type="predicted"/>
<gene>
    <name evidence="2" type="ORF">C823_04376</name>
</gene>
<comment type="caution">
    <text evidence="2">The sequence shown here is derived from an EMBL/GenBank/DDBJ whole genome shotgun (WGS) entry which is preliminary data.</text>
</comment>
<dbReference type="PANTHER" id="PTHR34825:SF1">
    <property type="entry name" value="AAA-ATPASE-LIKE DOMAIN-CONTAINING PROTEIN"/>
    <property type="match status" value="1"/>
</dbReference>
<accession>N2A6R0</accession>